<dbReference type="RefSeq" id="WP_189771640.1">
    <property type="nucleotide sequence ID" value="NZ_BNCK01000006.1"/>
</dbReference>
<organism evidence="3 4">
    <name type="scientific">Thalassotalea marina</name>
    <dbReference type="NCBI Taxonomy" id="1673741"/>
    <lineage>
        <taxon>Bacteria</taxon>
        <taxon>Pseudomonadati</taxon>
        <taxon>Pseudomonadota</taxon>
        <taxon>Gammaproteobacteria</taxon>
        <taxon>Alteromonadales</taxon>
        <taxon>Colwelliaceae</taxon>
        <taxon>Thalassotalea</taxon>
    </lineage>
</organism>
<dbReference type="EMBL" id="BNCK01000006">
    <property type="protein sequence ID" value="GHF97668.1"/>
    <property type="molecule type" value="Genomic_DNA"/>
</dbReference>
<comment type="caution">
    <text evidence="3">The sequence shown here is derived from an EMBL/GenBank/DDBJ whole genome shotgun (WGS) entry which is preliminary data.</text>
</comment>
<reference evidence="3" key="2">
    <citation type="submission" date="2020-09" db="EMBL/GenBank/DDBJ databases">
        <authorList>
            <person name="Sun Q."/>
            <person name="Kim S."/>
        </authorList>
    </citation>
    <scope>NUCLEOTIDE SEQUENCE</scope>
    <source>
        <strain evidence="3">KCTC 42731</strain>
    </source>
</reference>
<dbReference type="InterPro" id="IPR016035">
    <property type="entry name" value="Acyl_Trfase/lysoPLipase"/>
</dbReference>
<evidence type="ECO:0000259" key="2">
    <source>
        <dbReference type="Pfam" id="PF01734"/>
    </source>
</evidence>
<evidence type="ECO:0000313" key="4">
    <source>
        <dbReference type="Proteomes" id="UP000623842"/>
    </source>
</evidence>
<keyword evidence="1" id="KW-0443">Lipid metabolism</keyword>
<dbReference type="GO" id="GO:0006629">
    <property type="term" value="P:lipid metabolic process"/>
    <property type="evidence" value="ECO:0007669"/>
    <property type="project" value="UniProtKB-KW"/>
</dbReference>
<protein>
    <recommendedName>
        <fullName evidence="2">PNPLA domain-containing protein</fullName>
    </recommendedName>
</protein>
<accession>A0A919BKY2</accession>
<evidence type="ECO:0000313" key="3">
    <source>
        <dbReference type="EMBL" id="GHF97668.1"/>
    </source>
</evidence>
<gene>
    <name evidence="3" type="ORF">GCM10017161_27350</name>
</gene>
<feature type="domain" description="PNPLA" evidence="2">
    <location>
        <begin position="61"/>
        <end position="239"/>
    </location>
</feature>
<evidence type="ECO:0000256" key="1">
    <source>
        <dbReference type="ARBA" id="ARBA00023098"/>
    </source>
</evidence>
<proteinExistence type="predicted"/>
<dbReference type="SUPFAM" id="SSF52151">
    <property type="entry name" value="FabD/lysophospholipase-like"/>
    <property type="match status" value="1"/>
</dbReference>
<sequence>MLDVYAGNKARATIEEQGLQADLFTTMFGASGGPKWFTLFGLDKYLFGEFFKDRTLPLDLIGSSAGAFRFGALSQGDPIKAITNLASIYSNTVYSDNADATEITEKAIDLINAVYPKAGIAESVNNRVFRPHFIVAKCSGLTASQHKLPQLAGLIASLVLNRINRSLLANQYQRFMFKSAQSDLTIDAADPFTTHYHALTNENFTQALLASGSIPMVMNSVNHIAGAPTGIYRDGGIIDYHFDISIEQQQGLILYPHFNNAPKPGWFDKNLSRHCSHKNYDKVVMLAPSREFIERLPFKKIPDRKDFTDMDASTRIKYWTQVLAQTEQLAESFDDIVQSQAIDKIKPLPF</sequence>
<dbReference type="InterPro" id="IPR002641">
    <property type="entry name" value="PNPLA_dom"/>
</dbReference>
<reference evidence="3" key="1">
    <citation type="journal article" date="2014" name="Int. J. Syst. Evol. Microbiol.">
        <title>Complete genome sequence of Corynebacterium casei LMG S-19264T (=DSM 44701T), isolated from a smear-ripened cheese.</title>
        <authorList>
            <consortium name="US DOE Joint Genome Institute (JGI-PGF)"/>
            <person name="Walter F."/>
            <person name="Albersmeier A."/>
            <person name="Kalinowski J."/>
            <person name="Ruckert C."/>
        </authorList>
    </citation>
    <scope>NUCLEOTIDE SEQUENCE</scope>
    <source>
        <strain evidence="3">KCTC 42731</strain>
    </source>
</reference>
<dbReference type="Proteomes" id="UP000623842">
    <property type="component" value="Unassembled WGS sequence"/>
</dbReference>
<dbReference type="AlphaFoldDB" id="A0A919BKY2"/>
<keyword evidence="4" id="KW-1185">Reference proteome</keyword>
<dbReference type="Pfam" id="PF01734">
    <property type="entry name" value="Patatin"/>
    <property type="match status" value="1"/>
</dbReference>
<name>A0A919BKY2_9GAMM</name>